<feature type="domain" description="Bacterial type II secretion system protein E" evidence="3">
    <location>
        <begin position="97"/>
        <end position="372"/>
    </location>
</feature>
<proteinExistence type="inferred from homology"/>
<dbReference type="Gene3D" id="3.30.450.380">
    <property type="match status" value="1"/>
</dbReference>
<name>A0A940S6C0_9PROT</name>
<reference evidence="4" key="1">
    <citation type="submission" date="2021-03" db="EMBL/GenBank/DDBJ databases">
        <authorList>
            <person name="So Y."/>
        </authorList>
    </citation>
    <scope>NUCLEOTIDE SEQUENCE</scope>
    <source>
        <strain evidence="4">SG15</strain>
    </source>
</reference>
<evidence type="ECO:0000256" key="1">
    <source>
        <dbReference type="ARBA" id="ARBA00006611"/>
    </source>
</evidence>
<dbReference type="Proteomes" id="UP000677537">
    <property type="component" value="Unassembled WGS sequence"/>
</dbReference>
<dbReference type="GO" id="GO:0016887">
    <property type="term" value="F:ATP hydrolysis activity"/>
    <property type="evidence" value="ECO:0007669"/>
    <property type="project" value="InterPro"/>
</dbReference>
<comment type="caution">
    <text evidence="4">The sequence shown here is derived from an EMBL/GenBank/DDBJ whole genome shotgun (WGS) entry which is preliminary data.</text>
</comment>
<dbReference type="PANTHER" id="PTHR30486">
    <property type="entry name" value="TWITCHING MOTILITY PROTEIN PILT"/>
    <property type="match status" value="1"/>
</dbReference>
<dbReference type="SUPFAM" id="SSF52540">
    <property type="entry name" value="P-loop containing nucleoside triphosphate hydrolases"/>
    <property type="match status" value="1"/>
</dbReference>
<dbReference type="Pfam" id="PF00437">
    <property type="entry name" value="T2SSE"/>
    <property type="match status" value="1"/>
</dbReference>
<evidence type="ECO:0000259" key="3">
    <source>
        <dbReference type="Pfam" id="PF00437"/>
    </source>
</evidence>
<comment type="similarity">
    <text evidence="1">Belongs to the GSP E family.</text>
</comment>
<dbReference type="CDD" id="cd01130">
    <property type="entry name" value="VirB11-like_ATPase"/>
    <property type="match status" value="1"/>
</dbReference>
<dbReference type="AlphaFoldDB" id="A0A940S6C0"/>
<dbReference type="InterPro" id="IPR001482">
    <property type="entry name" value="T2SS/T4SS_dom"/>
</dbReference>
<accession>A0A940S6C0</accession>
<dbReference type="InterPro" id="IPR050921">
    <property type="entry name" value="T4SS_GSP_E_ATPase"/>
</dbReference>
<evidence type="ECO:0000313" key="5">
    <source>
        <dbReference type="Proteomes" id="UP000677537"/>
    </source>
</evidence>
<evidence type="ECO:0000313" key="4">
    <source>
        <dbReference type="EMBL" id="MBP0493874.1"/>
    </source>
</evidence>
<organism evidence="4 5">
    <name type="scientific">Roseomonas indoligenes</name>
    <dbReference type="NCBI Taxonomy" id="2820811"/>
    <lineage>
        <taxon>Bacteria</taxon>
        <taxon>Pseudomonadati</taxon>
        <taxon>Pseudomonadota</taxon>
        <taxon>Alphaproteobacteria</taxon>
        <taxon>Acetobacterales</taxon>
        <taxon>Roseomonadaceae</taxon>
        <taxon>Roseomonas</taxon>
    </lineage>
</organism>
<dbReference type="PANTHER" id="PTHR30486:SF6">
    <property type="entry name" value="TYPE IV PILUS RETRACTATION ATPASE PILT"/>
    <property type="match status" value="1"/>
</dbReference>
<evidence type="ECO:0000256" key="2">
    <source>
        <dbReference type="SAM" id="MobiDB-lite"/>
    </source>
</evidence>
<sequence length="449" mass="48902">MGTFGRRSEILQPATAPAPAGPSPTPAASRVTEAALSRLRAQVMEQIDPVVAGRLAGPALQAQLRALVHDVADRERVEISGRDELQIAEELTHDMVGYGPLEPLLQDDSISDIMVNGPNRVFVEVRGKVHMTDVKFQSMAQLNAIAQKMAATVGRRVDESSPLVDCRLTDGSRVNVVFPPLAIDGACISIRKFAKRKADLRELAAGGSMSPGVALVLEIAARSRLNVVISGGTGSGKTTMMNAMSRLVDHGERIVTIEDAAELQLQQPHVVRLETRPANLEGKGEINQRDLVKNALRMRPDRIIVGEVRGAEAFDMLQAMNTGHDGSYCTVHANTTRDAVTRIENMVQMGQTSLPSRAIRTQIASAVDLIVQVERMRDGGRRVSQVSEVAGLEGDIITMNEVFTFEYEGEGTDGRIRGRWTSPGMRPGFYDRLEYFGLGEAWMRAVREG</sequence>
<dbReference type="EMBL" id="JAGIZA010000007">
    <property type="protein sequence ID" value="MBP0493874.1"/>
    <property type="molecule type" value="Genomic_DNA"/>
</dbReference>
<gene>
    <name evidence="4" type="ORF">J5Y10_13895</name>
</gene>
<feature type="region of interest" description="Disordered" evidence="2">
    <location>
        <begin position="1"/>
        <end position="28"/>
    </location>
</feature>
<protein>
    <submittedName>
        <fullName evidence="4">CpaF family protein</fullName>
    </submittedName>
</protein>
<keyword evidence="5" id="KW-1185">Reference proteome</keyword>
<dbReference type="Gene3D" id="3.40.50.300">
    <property type="entry name" value="P-loop containing nucleotide triphosphate hydrolases"/>
    <property type="match status" value="1"/>
</dbReference>
<dbReference type="InterPro" id="IPR027417">
    <property type="entry name" value="P-loop_NTPase"/>
</dbReference>